<keyword evidence="2" id="KW-0547">Nucleotide-binding</keyword>
<reference evidence="6" key="1">
    <citation type="submission" date="2021-01" db="UniProtKB">
        <authorList>
            <consortium name="EnsemblPlants"/>
        </authorList>
    </citation>
    <scope>IDENTIFICATION</scope>
</reference>
<evidence type="ECO:0000256" key="4">
    <source>
        <dbReference type="SAM" id="Coils"/>
    </source>
</evidence>
<dbReference type="SUPFAM" id="SSF52540">
    <property type="entry name" value="P-loop containing nucleoside triphosphate hydrolases"/>
    <property type="match status" value="1"/>
</dbReference>
<dbReference type="PANTHER" id="PTHR10903">
    <property type="entry name" value="GTPASE, IMAP FAMILY MEMBER-RELATED"/>
    <property type="match status" value="1"/>
</dbReference>
<sequence length="339" mass="37970">MGERLQAAVDTVQTILLVGKTGNGKSATANTILNRNAFISKRSFNGVTKECGIQPGLTTNSRRHFNVIDTPGLFDFTEGGTETIATEIANCMKLACGGIHAIVFVLSILNRFSKEEEAAFISLKALFGNKITDYMIVVFTSGDALEDCTFAEFLASREIPEPLKDILVQCENRALLIENKPVNEQEKLKQEQRLWDMVDLVMSRNNGQPYTEKLDAGRILAAAGGNGQSERLAEIASMVERKLEESHAMMERQLAEEKEQRAMAEKRAEEAVKAAQEEIRTHYEKMERAQKDAQSSLETKLLSQQLEQLKEDLRAKDAEVRRLIESRQPYFRPPPCGIM</sequence>
<dbReference type="GO" id="GO:0005525">
    <property type="term" value="F:GTP binding"/>
    <property type="evidence" value="ECO:0007669"/>
    <property type="project" value="UniProtKB-KW"/>
</dbReference>
<dbReference type="Gene3D" id="3.40.50.300">
    <property type="entry name" value="P-loop containing nucleotide triphosphate hydrolases"/>
    <property type="match status" value="1"/>
</dbReference>
<evidence type="ECO:0000259" key="5">
    <source>
        <dbReference type="PROSITE" id="PS51720"/>
    </source>
</evidence>
<dbReference type="AlphaFoldDB" id="A0A7N0U6C8"/>
<dbReference type="Proteomes" id="UP000594263">
    <property type="component" value="Unplaced"/>
</dbReference>
<dbReference type="InterPro" id="IPR027417">
    <property type="entry name" value="P-loop_NTPase"/>
</dbReference>
<evidence type="ECO:0000256" key="2">
    <source>
        <dbReference type="ARBA" id="ARBA00022741"/>
    </source>
</evidence>
<accession>A0A7N0U6C8</accession>
<evidence type="ECO:0000256" key="1">
    <source>
        <dbReference type="ARBA" id="ARBA00008535"/>
    </source>
</evidence>
<name>A0A7N0U6C8_KALFE</name>
<organism evidence="6 7">
    <name type="scientific">Kalanchoe fedtschenkoi</name>
    <name type="common">Lavender scallops</name>
    <name type="synonym">South American air plant</name>
    <dbReference type="NCBI Taxonomy" id="63787"/>
    <lineage>
        <taxon>Eukaryota</taxon>
        <taxon>Viridiplantae</taxon>
        <taxon>Streptophyta</taxon>
        <taxon>Embryophyta</taxon>
        <taxon>Tracheophyta</taxon>
        <taxon>Spermatophyta</taxon>
        <taxon>Magnoliopsida</taxon>
        <taxon>eudicotyledons</taxon>
        <taxon>Gunneridae</taxon>
        <taxon>Pentapetalae</taxon>
        <taxon>Saxifragales</taxon>
        <taxon>Crassulaceae</taxon>
        <taxon>Kalanchoe</taxon>
    </lineage>
</organism>
<evidence type="ECO:0000256" key="3">
    <source>
        <dbReference type="ARBA" id="ARBA00023134"/>
    </source>
</evidence>
<dbReference type="PANTHER" id="PTHR10903:SF184">
    <property type="entry name" value="GTP-BINDING PROTEIN A"/>
    <property type="match status" value="1"/>
</dbReference>
<feature type="domain" description="AIG1-type G" evidence="5">
    <location>
        <begin position="10"/>
        <end position="219"/>
    </location>
</feature>
<keyword evidence="3" id="KW-0342">GTP-binding</keyword>
<feature type="coiled-coil region" evidence="4">
    <location>
        <begin position="240"/>
        <end position="326"/>
    </location>
</feature>
<proteinExistence type="inferred from homology"/>
<protein>
    <recommendedName>
        <fullName evidence="5">AIG1-type G domain-containing protein</fullName>
    </recommendedName>
</protein>
<dbReference type="FunFam" id="3.40.50.300:FF:000840">
    <property type="entry name" value="Immune-associated nucleotide-binding protein 9"/>
    <property type="match status" value="1"/>
</dbReference>
<comment type="similarity">
    <text evidence="1">Belongs to the TRAFAC class TrmE-Era-EngA-EngB-Septin-like GTPase superfamily. AIG1/Toc34/Toc159-like paraseptin GTPase family. IAN subfamily.</text>
</comment>
<evidence type="ECO:0000313" key="7">
    <source>
        <dbReference type="Proteomes" id="UP000594263"/>
    </source>
</evidence>
<keyword evidence="7" id="KW-1185">Reference proteome</keyword>
<dbReference type="Gramene" id="Kaladp0055s0277.1.v1.1">
    <property type="protein sequence ID" value="Kaladp0055s0277.1.v1.1"/>
    <property type="gene ID" value="Kaladp0055s0277.v1.1"/>
</dbReference>
<dbReference type="Pfam" id="PF04548">
    <property type="entry name" value="AIG1"/>
    <property type="match status" value="1"/>
</dbReference>
<dbReference type="PROSITE" id="PS51720">
    <property type="entry name" value="G_AIG1"/>
    <property type="match status" value="1"/>
</dbReference>
<dbReference type="EnsemblPlants" id="Kaladp0055s0277.1.v1.1">
    <property type="protein sequence ID" value="Kaladp0055s0277.1.v1.1"/>
    <property type="gene ID" value="Kaladp0055s0277.v1.1"/>
</dbReference>
<keyword evidence="4" id="KW-0175">Coiled coil</keyword>
<evidence type="ECO:0000313" key="6">
    <source>
        <dbReference type="EnsemblPlants" id="Kaladp0055s0277.1.v1.1"/>
    </source>
</evidence>
<dbReference type="InterPro" id="IPR006703">
    <property type="entry name" value="G_AIG1"/>
</dbReference>
<dbReference type="InterPro" id="IPR045058">
    <property type="entry name" value="GIMA/IAN/Toc"/>
</dbReference>